<dbReference type="AlphaFoldDB" id="A0A173MC78"/>
<evidence type="ECO:0000256" key="1">
    <source>
        <dbReference type="SAM" id="MobiDB-lite"/>
    </source>
</evidence>
<feature type="compositionally biased region" description="Basic and acidic residues" evidence="1">
    <location>
        <begin position="194"/>
        <end position="211"/>
    </location>
</feature>
<protein>
    <recommendedName>
        <fullName evidence="4">MORN repeat variant</fullName>
    </recommendedName>
</protein>
<proteinExistence type="predicted"/>
<feature type="region of interest" description="Disordered" evidence="1">
    <location>
        <begin position="190"/>
        <end position="226"/>
    </location>
</feature>
<dbReference type="OrthoDB" id="649587at2"/>
<dbReference type="SUPFAM" id="SSF82185">
    <property type="entry name" value="Histone H3 K4-specific methyltransferase SET7/9 N-terminal domain"/>
    <property type="match status" value="1"/>
</dbReference>
<dbReference type="KEGG" id="fln:FLA_1067"/>
<evidence type="ECO:0008006" key="4">
    <source>
        <dbReference type="Google" id="ProtNLM"/>
    </source>
</evidence>
<evidence type="ECO:0000313" key="2">
    <source>
        <dbReference type="EMBL" id="SIT34294.1"/>
    </source>
</evidence>
<organism evidence="2 3">
    <name type="scientific">Filimonas lacunae</name>
    <dbReference type="NCBI Taxonomy" id="477680"/>
    <lineage>
        <taxon>Bacteria</taxon>
        <taxon>Pseudomonadati</taxon>
        <taxon>Bacteroidota</taxon>
        <taxon>Chitinophagia</taxon>
        <taxon>Chitinophagales</taxon>
        <taxon>Chitinophagaceae</taxon>
        <taxon>Filimonas</taxon>
    </lineage>
</organism>
<accession>A0A173MC78</accession>
<reference evidence="3" key="1">
    <citation type="submission" date="2017-01" db="EMBL/GenBank/DDBJ databases">
        <authorList>
            <person name="Varghese N."/>
            <person name="Submissions S."/>
        </authorList>
    </citation>
    <scope>NUCLEOTIDE SEQUENCE [LARGE SCALE GENOMIC DNA]</scope>
    <source>
        <strain evidence="3">DSM 21054</strain>
    </source>
</reference>
<dbReference type="RefSeq" id="WP_076382659.1">
    <property type="nucleotide sequence ID" value="NZ_AP017422.1"/>
</dbReference>
<dbReference type="EMBL" id="FTOR01000015">
    <property type="protein sequence ID" value="SIT34294.1"/>
    <property type="molecule type" value="Genomic_DNA"/>
</dbReference>
<sequence>MKWLLFLLVFAPTWAIGQCKVYRIGAKGDTLNCVDKQDHKQGKWVVHVDALRGEPGYEEEGVYRNDKKEGVWRCYNLNGDIIALESYRWGNKDGVSRYFTIQGLLREESWKATNPENPYDTIEVPDPIDPYKVQMKVIKVEGSTVKHGRWQFYDPSSGMVAKTENYFLGTLEDPNKKYLSANTASDSAMQIRKKLSDENKPKEVADFDKKNSGKKKYKVREGRVGY</sequence>
<name>A0A173MC78_9BACT</name>
<keyword evidence="3" id="KW-1185">Reference proteome</keyword>
<dbReference type="Proteomes" id="UP000186917">
    <property type="component" value="Unassembled WGS sequence"/>
</dbReference>
<gene>
    <name evidence="2" type="ORF">SAMN05421788_11598</name>
</gene>
<evidence type="ECO:0000313" key="3">
    <source>
        <dbReference type="Proteomes" id="UP000186917"/>
    </source>
</evidence>
<dbReference type="Gene3D" id="2.20.110.10">
    <property type="entry name" value="Histone H3 K4-specific methyltransferase SET7/9 N-terminal domain"/>
    <property type="match status" value="1"/>
</dbReference>